<dbReference type="Proteomes" id="UP001597045">
    <property type="component" value="Unassembled WGS sequence"/>
</dbReference>
<keyword evidence="2" id="KW-1185">Reference proteome</keyword>
<accession>A0ABW3M270</accession>
<sequence length="139" mass="15355">MEPLLVTLLSTAATAVVKSLASSTWTRATKAIGTLWRRVHPEKTEAVEAELTQARVALVDARETGDDQVERDLIAEWQGRLRQLPVDAAQLAEDLRWLIDQLPLSDGTTQTTENVQMRARASGHGTVYQAGRDQHITGR</sequence>
<gene>
    <name evidence="1" type="ORF">ACFQ1S_03045</name>
</gene>
<evidence type="ECO:0000313" key="1">
    <source>
        <dbReference type="EMBL" id="MFD1044643.1"/>
    </source>
</evidence>
<dbReference type="EMBL" id="JBHTIS010000094">
    <property type="protein sequence ID" value="MFD1044643.1"/>
    <property type="molecule type" value="Genomic_DNA"/>
</dbReference>
<reference evidence="2" key="1">
    <citation type="journal article" date="2019" name="Int. J. Syst. Evol. Microbiol.">
        <title>The Global Catalogue of Microorganisms (GCM) 10K type strain sequencing project: providing services to taxonomists for standard genome sequencing and annotation.</title>
        <authorList>
            <consortium name="The Broad Institute Genomics Platform"/>
            <consortium name="The Broad Institute Genome Sequencing Center for Infectious Disease"/>
            <person name="Wu L."/>
            <person name="Ma J."/>
        </authorList>
    </citation>
    <scope>NUCLEOTIDE SEQUENCE [LARGE SCALE GENOMIC DNA]</scope>
    <source>
        <strain evidence="2">JCM 31486</strain>
    </source>
</reference>
<organism evidence="1 2">
    <name type="scientific">Kibdelosporangium lantanae</name>
    <dbReference type="NCBI Taxonomy" id="1497396"/>
    <lineage>
        <taxon>Bacteria</taxon>
        <taxon>Bacillati</taxon>
        <taxon>Actinomycetota</taxon>
        <taxon>Actinomycetes</taxon>
        <taxon>Pseudonocardiales</taxon>
        <taxon>Pseudonocardiaceae</taxon>
        <taxon>Kibdelosporangium</taxon>
    </lineage>
</organism>
<evidence type="ECO:0000313" key="2">
    <source>
        <dbReference type="Proteomes" id="UP001597045"/>
    </source>
</evidence>
<name>A0ABW3M270_9PSEU</name>
<protein>
    <submittedName>
        <fullName evidence="1">Uncharacterized protein</fullName>
    </submittedName>
</protein>
<proteinExistence type="predicted"/>
<comment type="caution">
    <text evidence="1">The sequence shown here is derived from an EMBL/GenBank/DDBJ whole genome shotgun (WGS) entry which is preliminary data.</text>
</comment>